<evidence type="ECO:0000256" key="2">
    <source>
        <dbReference type="ARBA" id="ARBA00022692"/>
    </source>
</evidence>
<evidence type="ECO:0000313" key="6">
    <source>
        <dbReference type="EMBL" id="OCL06615.1"/>
    </source>
</evidence>
<name>A0A8E2EXT7_9PEZI</name>
<evidence type="ECO:0000256" key="1">
    <source>
        <dbReference type="ARBA" id="ARBA00004141"/>
    </source>
</evidence>
<dbReference type="Proteomes" id="UP000250140">
    <property type="component" value="Unassembled WGS sequence"/>
</dbReference>
<feature type="transmembrane region" description="Helical" evidence="5">
    <location>
        <begin position="414"/>
        <end position="435"/>
    </location>
</feature>
<accession>A0A8E2EXT7</accession>
<feature type="transmembrane region" description="Helical" evidence="5">
    <location>
        <begin position="447"/>
        <end position="468"/>
    </location>
</feature>
<proteinExistence type="predicted"/>
<feature type="transmembrane region" description="Helical" evidence="5">
    <location>
        <begin position="299"/>
        <end position="319"/>
    </location>
</feature>
<dbReference type="Gene3D" id="1.20.1250.20">
    <property type="entry name" value="MFS general substrate transporter like domains"/>
    <property type="match status" value="1"/>
</dbReference>
<dbReference type="GO" id="GO:0022857">
    <property type="term" value="F:transmembrane transporter activity"/>
    <property type="evidence" value="ECO:0007669"/>
    <property type="project" value="TreeGrafter"/>
</dbReference>
<evidence type="ECO:0000256" key="3">
    <source>
        <dbReference type="ARBA" id="ARBA00022989"/>
    </source>
</evidence>
<dbReference type="EMBL" id="KV750021">
    <property type="protein sequence ID" value="OCL06615.1"/>
    <property type="molecule type" value="Genomic_DNA"/>
</dbReference>
<dbReference type="PANTHER" id="PTHR23507">
    <property type="entry name" value="ZGC:174356"/>
    <property type="match status" value="1"/>
</dbReference>
<dbReference type="AlphaFoldDB" id="A0A8E2EXT7"/>
<feature type="transmembrane region" description="Helical" evidence="5">
    <location>
        <begin position="385"/>
        <end position="402"/>
    </location>
</feature>
<keyword evidence="7" id="KW-1185">Reference proteome</keyword>
<comment type="subcellular location">
    <subcellularLocation>
        <location evidence="1">Membrane</location>
        <topology evidence="1">Multi-pass membrane protein</topology>
    </subcellularLocation>
</comment>
<sequence>MSLPESQPLLSTNESITDPDRQRVLPIALAAAFAMAATSATTVFAYASLLCEDPAHCKEHEQKNYSGTVAIATTIANICGVFAVGVFQQLIEARPKIGLTLWLIFRASSVAVLAIGVLLNNITIAISGRFFEGLATDNLLHYNLSTIYIRSKDQKRFSKLMGTSLALYMVGMSLSPTIMALLPRFFTSFIIALGIFGCSLVYLEVVVPIIPSTSEAGVDGSTGIQISPSEDSGKTGSLRSITKYFRSITIPLRTFAADPALILPSLALFFYNMVQAYLFPAIMVHASLKFGFTGRENGYLISMAAATSSMYLFFTYFAIPRIKIFSPTQDQGYTQHTEDLSDASWGEHSNSNPYVNSDFFYALVTMSAQLVFVPCIILVVASWQLYLLVVLVAFGLATPSFIKSYAITLANDKDTAISCFAVTESVSGLLSAAVLGSVQSLLGEGSVFITGGCSVGVAMLMLVCSSSVRLREVG</sequence>
<evidence type="ECO:0000256" key="4">
    <source>
        <dbReference type="ARBA" id="ARBA00023136"/>
    </source>
</evidence>
<keyword evidence="3 5" id="KW-1133">Transmembrane helix</keyword>
<evidence type="ECO:0008006" key="8">
    <source>
        <dbReference type="Google" id="ProtNLM"/>
    </source>
</evidence>
<keyword evidence="2 5" id="KW-0812">Transmembrane</keyword>
<dbReference type="OrthoDB" id="5425648at2759"/>
<reference evidence="6 7" key="1">
    <citation type="journal article" date="2016" name="Nat. Commun.">
        <title>Ectomycorrhizal ecology is imprinted in the genome of the dominant symbiotic fungus Cenococcum geophilum.</title>
        <authorList>
            <consortium name="DOE Joint Genome Institute"/>
            <person name="Peter M."/>
            <person name="Kohler A."/>
            <person name="Ohm R.A."/>
            <person name="Kuo A."/>
            <person name="Krutzmann J."/>
            <person name="Morin E."/>
            <person name="Arend M."/>
            <person name="Barry K.W."/>
            <person name="Binder M."/>
            <person name="Choi C."/>
            <person name="Clum A."/>
            <person name="Copeland A."/>
            <person name="Grisel N."/>
            <person name="Haridas S."/>
            <person name="Kipfer T."/>
            <person name="LaButti K."/>
            <person name="Lindquist E."/>
            <person name="Lipzen A."/>
            <person name="Maire R."/>
            <person name="Meier B."/>
            <person name="Mihaltcheva S."/>
            <person name="Molinier V."/>
            <person name="Murat C."/>
            <person name="Poggeler S."/>
            <person name="Quandt C.A."/>
            <person name="Sperisen C."/>
            <person name="Tritt A."/>
            <person name="Tisserant E."/>
            <person name="Crous P.W."/>
            <person name="Henrissat B."/>
            <person name="Nehls U."/>
            <person name="Egli S."/>
            <person name="Spatafora J.W."/>
            <person name="Grigoriev I.V."/>
            <person name="Martin F.M."/>
        </authorList>
    </citation>
    <scope>NUCLEOTIDE SEQUENCE [LARGE SCALE GENOMIC DNA]</scope>
    <source>
        <strain evidence="6 7">CBS 207.34</strain>
    </source>
</reference>
<dbReference type="GO" id="GO:0016020">
    <property type="term" value="C:membrane"/>
    <property type="evidence" value="ECO:0007669"/>
    <property type="project" value="UniProtKB-SubCell"/>
</dbReference>
<keyword evidence="4 5" id="KW-0472">Membrane</keyword>
<dbReference type="PANTHER" id="PTHR23507:SF13">
    <property type="entry name" value="MFS GENERAL SUBSTRATE TRANSPORTER"/>
    <property type="match status" value="1"/>
</dbReference>
<feature type="transmembrane region" description="Helical" evidence="5">
    <location>
        <begin position="97"/>
        <end position="119"/>
    </location>
</feature>
<evidence type="ECO:0000256" key="5">
    <source>
        <dbReference type="SAM" id="Phobius"/>
    </source>
</evidence>
<feature type="transmembrane region" description="Helical" evidence="5">
    <location>
        <begin position="359"/>
        <end position="379"/>
    </location>
</feature>
<gene>
    <name evidence="6" type="ORF">AOQ84DRAFT_398915</name>
</gene>
<feature type="transmembrane region" description="Helical" evidence="5">
    <location>
        <begin position="185"/>
        <end position="203"/>
    </location>
</feature>
<organism evidence="6 7">
    <name type="scientific">Glonium stellatum</name>
    <dbReference type="NCBI Taxonomy" id="574774"/>
    <lineage>
        <taxon>Eukaryota</taxon>
        <taxon>Fungi</taxon>
        <taxon>Dikarya</taxon>
        <taxon>Ascomycota</taxon>
        <taxon>Pezizomycotina</taxon>
        <taxon>Dothideomycetes</taxon>
        <taxon>Pleosporomycetidae</taxon>
        <taxon>Gloniales</taxon>
        <taxon>Gloniaceae</taxon>
        <taxon>Glonium</taxon>
    </lineage>
</organism>
<feature type="transmembrane region" description="Helical" evidence="5">
    <location>
        <begin position="69"/>
        <end position="91"/>
    </location>
</feature>
<feature type="transmembrane region" description="Helical" evidence="5">
    <location>
        <begin position="27"/>
        <end position="49"/>
    </location>
</feature>
<protein>
    <recommendedName>
        <fullName evidence="8">MFS general substrate transporter</fullName>
    </recommendedName>
</protein>
<feature type="transmembrane region" description="Helical" evidence="5">
    <location>
        <begin position="160"/>
        <end position="179"/>
    </location>
</feature>
<evidence type="ECO:0000313" key="7">
    <source>
        <dbReference type="Proteomes" id="UP000250140"/>
    </source>
</evidence>
<dbReference type="InterPro" id="IPR036259">
    <property type="entry name" value="MFS_trans_sf"/>
</dbReference>
<dbReference type="SUPFAM" id="SSF103473">
    <property type="entry name" value="MFS general substrate transporter"/>
    <property type="match status" value="1"/>
</dbReference>
<feature type="transmembrane region" description="Helical" evidence="5">
    <location>
        <begin position="260"/>
        <end position="279"/>
    </location>
</feature>